<protein>
    <submittedName>
        <fullName evidence="2">Uncharacterized protein</fullName>
    </submittedName>
</protein>
<dbReference type="RefSeq" id="WP_345555276.1">
    <property type="nucleotide sequence ID" value="NZ_BAABIK010000002.1"/>
</dbReference>
<dbReference type="Proteomes" id="UP001499993">
    <property type="component" value="Unassembled WGS sequence"/>
</dbReference>
<accession>A0ABP9G5P0</accession>
<name>A0ABP9G5P0_9ACTN</name>
<keyword evidence="3" id="KW-1185">Reference proteome</keyword>
<gene>
    <name evidence="2" type="ORF">GCM10023224_04980</name>
</gene>
<reference evidence="3" key="1">
    <citation type="journal article" date="2019" name="Int. J. Syst. Evol. Microbiol.">
        <title>The Global Catalogue of Microorganisms (GCM) 10K type strain sequencing project: providing services to taxonomists for standard genome sequencing and annotation.</title>
        <authorList>
            <consortium name="The Broad Institute Genomics Platform"/>
            <consortium name="The Broad Institute Genome Sequencing Center for Infectious Disease"/>
            <person name="Wu L."/>
            <person name="Ma J."/>
        </authorList>
    </citation>
    <scope>NUCLEOTIDE SEQUENCE [LARGE SCALE GENOMIC DNA]</scope>
    <source>
        <strain evidence="3">JCM 18123</strain>
    </source>
</reference>
<sequence>MDPQTQAVLQEYQRIFLRMERRLDAVERGNRRPQLAHSSLEDGQSLEVRDESGTVRQRIGWLPDGTVGLSAESGDPPPAPTAPAVTPSLGGLRVTWDGQLANDLALPGDFAHVAVHVSTTSGFEPSAATFVGTITQSGDGGAYPVVPLPYVEHYVRLVGVNTSGIAGAASTETAGTPLQAAETDIGPNSITTGMLQAGVVTADKFAALIVYASRMVSGDPNGARVETNPDGFRAYGPLGELTVAIDAATGSAAFTGTITGSVISGSTIEIGEDVAGSNYGVIEETGTGVVRTRMSSMSGARAQLAALDGQAEFSVWGDDADPNTTVGGVLADPNEATFVLYSDSALQTAAPYSAMSATAGEAFSRHQAPNGSQVQISASDAHTEVSVTPQDSVAEPAIAVPGALYSFRSSTGEVPRVTVQSPRVDTGPGAGLRSLFFLDGTTSAREYARAELYARRIVLSSDYDGIAEATSTEPGVLFLDPTHTIASERHAPKTTAMQAQPSATGTGDWVDFTSDQFPALPFTAPWSGRVKVVINMCGYNYGSTNATLATGFRLSGAGTLAADLKRSAMVRCPQSDVASRGAAGRTASATIYLQLAGNADYTLTPTWRTSTTYDWNRTDASGGDISQAYDLLYPNDITVEPMM</sequence>
<feature type="region of interest" description="Disordered" evidence="1">
    <location>
        <begin position="28"/>
        <end position="86"/>
    </location>
</feature>
<evidence type="ECO:0000313" key="2">
    <source>
        <dbReference type="EMBL" id="GAA4928708.1"/>
    </source>
</evidence>
<dbReference type="EMBL" id="BAABIK010000002">
    <property type="protein sequence ID" value="GAA4928708.1"/>
    <property type="molecule type" value="Genomic_DNA"/>
</dbReference>
<proteinExistence type="predicted"/>
<evidence type="ECO:0000313" key="3">
    <source>
        <dbReference type="Proteomes" id="UP001499993"/>
    </source>
</evidence>
<comment type="caution">
    <text evidence="2">The sequence shown here is derived from an EMBL/GenBank/DDBJ whole genome shotgun (WGS) entry which is preliminary data.</text>
</comment>
<evidence type="ECO:0000256" key="1">
    <source>
        <dbReference type="SAM" id="MobiDB-lite"/>
    </source>
</evidence>
<organism evidence="2 3">
    <name type="scientific">Streptomonospora halophila</name>
    <dbReference type="NCBI Taxonomy" id="427369"/>
    <lineage>
        <taxon>Bacteria</taxon>
        <taxon>Bacillati</taxon>
        <taxon>Actinomycetota</taxon>
        <taxon>Actinomycetes</taxon>
        <taxon>Streptosporangiales</taxon>
        <taxon>Nocardiopsidaceae</taxon>
        <taxon>Streptomonospora</taxon>
    </lineage>
</organism>